<gene>
    <name evidence="1" type="ORF">MNEG_8682</name>
</gene>
<proteinExistence type="predicted"/>
<dbReference type="KEGG" id="mng:MNEG_8682"/>
<name>A0A0D2KV77_9CHLO</name>
<dbReference type="GeneID" id="25741557"/>
<keyword evidence="2" id="KW-1185">Reference proteome</keyword>
<dbReference type="STRING" id="145388.A0A0D2KV77"/>
<dbReference type="AlphaFoldDB" id="A0A0D2KV77"/>
<protein>
    <submittedName>
        <fullName evidence="1">Uncharacterized protein</fullName>
    </submittedName>
</protein>
<reference evidence="1 2" key="1">
    <citation type="journal article" date="2013" name="BMC Genomics">
        <title>Reconstruction of the lipid metabolism for the microalga Monoraphidium neglectum from its genome sequence reveals characteristics suitable for biofuel production.</title>
        <authorList>
            <person name="Bogen C."/>
            <person name="Al-Dilaimi A."/>
            <person name="Albersmeier A."/>
            <person name="Wichmann J."/>
            <person name="Grundmann M."/>
            <person name="Rupp O."/>
            <person name="Lauersen K.J."/>
            <person name="Blifernez-Klassen O."/>
            <person name="Kalinowski J."/>
            <person name="Goesmann A."/>
            <person name="Mussgnug J.H."/>
            <person name="Kruse O."/>
        </authorList>
    </citation>
    <scope>NUCLEOTIDE SEQUENCE [LARGE SCALE GENOMIC DNA]</scope>
    <source>
        <strain evidence="1 2">SAG 48.87</strain>
    </source>
</reference>
<dbReference type="OrthoDB" id="10017101at2759"/>
<organism evidence="1 2">
    <name type="scientific">Monoraphidium neglectum</name>
    <dbReference type="NCBI Taxonomy" id="145388"/>
    <lineage>
        <taxon>Eukaryota</taxon>
        <taxon>Viridiplantae</taxon>
        <taxon>Chlorophyta</taxon>
        <taxon>core chlorophytes</taxon>
        <taxon>Chlorophyceae</taxon>
        <taxon>CS clade</taxon>
        <taxon>Sphaeropleales</taxon>
        <taxon>Selenastraceae</taxon>
        <taxon>Monoraphidium</taxon>
    </lineage>
</organism>
<dbReference type="Proteomes" id="UP000054498">
    <property type="component" value="Unassembled WGS sequence"/>
</dbReference>
<evidence type="ECO:0000313" key="2">
    <source>
        <dbReference type="Proteomes" id="UP000054498"/>
    </source>
</evidence>
<sequence length="175" mass="18117">MSAAANGLDVIAHEDWTSRLRGFWDLSIAEVMLRRGAQEERTSRARGFFGNALVCLKKACQFEWAMLKGIARCDYAPLAMTVNGVILGRNKRTMTRAFGSGALQYQAIVAVKGGAPLAAKAATKAAAAAVPVLATVGSDMSNLSYKLGVPPVACASSGASYSSEASGSLGGTSPV</sequence>
<dbReference type="EMBL" id="KK101895">
    <property type="protein sequence ID" value="KIY99278.1"/>
    <property type="molecule type" value="Genomic_DNA"/>
</dbReference>
<evidence type="ECO:0000313" key="1">
    <source>
        <dbReference type="EMBL" id="KIY99278.1"/>
    </source>
</evidence>
<accession>A0A0D2KV77</accession>
<dbReference type="RefSeq" id="XP_013898298.1">
    <property type="nucleotide sequence ID" value="XM_014042844.1"/>
</dbReference>